<reference evidence="2" key="1">
    <citation type="journal article" date="2023" name="Hortic. Res.">
        <title>A chromosome-level phased genome enabling allele-level studies in sweet orange: a case study on citrus Huanglongbing tolerance.</title>
        <authorList>
            <person name="Wu B."/>
            <person name="Yu Q."/>
            <person name="Deng Z."/>
            <person name="Duan Y."/>
            <person name="Luo F."/>
            <person name="Gmitter F. Jr."/>
        </authorList>
    </citation>
    <scope>NUCLEOTIDE SEQUENCE [LARGE SCALE GENOMIC DNA]</scope>
    <source>
        <strain evidence="2">cv. Valencia</strain>
    </source>
</reference>
<dbReference type="EMBL" id="CM039172">
    <property type="protein sequence ID" value="KAH9786325.1"/>
    <property type="molecule type" value="Genomic_DNA"/>
</dbReference>
<comment type="caution">
    <text evidence="1">The sequence shown here is derived from an EMBL/GenBank/DDBJ whole genome shotgun (WGS) entry which is preliminary data.</text>
</comment>
<protein>
    <submittedName>
        <fullName evidence="1">Glutathione S-transferase F8</fullName>
    </submittedName>
</protein>
<dbReference type="Proteomes" id="UP000829398">
    <property type="component" value="Chromosome 3"/>
</dbReference>
<organism evidence="1 2">
    <name type="scientific">Citrus sinensis</name>
    <name type="common">Sweet orange</name>
    <name type="synonym">Citrus aurantium var. sinensis</name>
    <dbReference type="NCBI Taxonomy" id="2711"/>
    <lineage>
        <taxon>Eukaryota</taxon>
        <taxon>Viridiplantae</taxon>
        <taxon>Streptophyta</taxon>
        <taxon>Embryophyta</taxon>
        <taxon>Tracheophyta</taxon>
        <taxon>Spermatophyta</taxon>
        <taxon>Magnoliopsida</taxon>
        <taxon>eudicotyledons</taxon>
        <taxon>Gunneridae</taxon>
        <taxon>Pentapetalae</taxon>
        <taxon>rosids</taxon>
        <taxon>malvids</taxon>
        <taxon>Sapindales</taxon>
        <taxon>Rutaceae</taxon>
        <taxon>Aurantioideae</taxon>
        <taxon>Citrus</taxon>
    </lineage>
</organism>
<keyword evidence="2" id="KW-1185">Reference proteome</keyword>
<sequence length="587" mass="63509">MGVIKVHGAAMSTAAQRVFTCLYEKELNFEFVPVDMASGEHKKEAYLSLNPFGQVPALEHGGQKIFESRAITQYIAMEYPEKGTRLASADKPSSSFLIWKEVEAHQFDPVASKLTWEIVLKPMFGMTIDPAMVEEYKAKLAKVLDVYEARLTKSKYLASDSFTLVDMHHLPTINLLMRTQVKQLFNARPRVSAWVADITARPAWTKVIAMQKAQMISKTNELHELSDEVSLRKERDISLDVSGSVKNVHESISSQPYDKKTSIQGEQFGSSKFQVDGSGSVKNVHESISSQPYDKKTSIQGEQFGSSKFQVDVSGSVKNVHESISSQPYDKKTSIQSEQFGSSKFQVMQEQLDISPKKMEYLEAKQSHSQPIVAASPLMVQTSRSILNSNDNTSTNSDDEGGANSNENGATKSYENSDIKSDSDGDHLKSEDDTDAKSNDDGDHAKSDSDSDAKSEGEGDAKSDSDSDAKSEGKCDTKSNGDGDAKSDSDGDAKSEGKGDAKSDDDGNAKSEGDGDAKSDSEDDEKSNGDDVAKSDDDDDAKSDGDEDAKSDGDSDAKSKGDGDAKSESDGDAKSDGGGDSNSEDDD</sequence>
<gene>
    <name evidence="1" type="ORF">KPL71_010228</name>
</gene>
<name>A0ACB8MMD8_CITSI</name>
<evidence type="ECO:0000313" key="1">
    <source>
        <dbReference type="EMBL" id="KAH9786325.1"/>
    </source>
</evidence>
<accession>A0ACB8MMD8</accession>
<proteinExistence type="predicted"/>
<evidence type="ECO:0000313" key="2">
    <source>
        <dbReference type="Proteomes" id="UP000829398"/>
    </source>
</evidence>